<dbReference type="SUPFAM" id="SSF64307">
    <property type="entry name" value="SirA-like"/>
    <property type="match status" value="1"/>
</dbReference>
<keyword evidence="3" id="KW-1185">Reference proteome</keyword>
<dbReference type="GO" id="GO:0016740">
    <property type="term" value="F:transferase activity"/>
    <property type="evidence" value="ECO:0007669"/>
    <property type="project" value="UniProtKB-KW"/>
</dbReference>
<dbReference type="RefSeq" id="WP_101251810.1">
    <property type="nucleotide sequence ID" value="NZ_PIUM01000021.1"/>
</dbReference>
<sequence>MTEIVNYYLDIINELCPMTFVKTKLVIEKMQSGDRLEVRLRGGEPIRNVPRSVRELGHLVLSLEPEPGEPVDGIHKLYIQKS</sequence>
<dbReference type="EMBL" id="PIUM01000021">
    <property type="protein sequence ID" value="PKU23320.1"/>
    <property type="molecule type" value="Genomic_DNA"/>
</dbReference>
<protein>
    <submittedName>
        <fullName evidence="2">Sulfurtransferase TusA family protein</fullName>
    </submittedName>
</protein>
<dbReference type="OrthoDB" id="9794210at2"/>
<dbReference type="InterPro" id="IPR036868">
    <property type="entry name" value="TusA-like_sf"/>
</dbReference>
<dbReference type="CDD" id="cd00291">
    <property type="entry name" value="SirA_YedF_YeeD"/>
    <property type="match status" value="1"/>
</dbReference>
<keyword evidence="2" id="KW-0808">Transferase</keyword>
<comment type="caution">
    <text evidence="2">The sequence shown here is derived from an EMBL/GenBank/DDBJ whole genome shotgun (WGS) entry which is preliminary data.</text>
</comment>
<proteinExistence type="predicted"/>
<evidence type="ECO:0000259" key="1">
    <source>
        <dbReference type="Pfam" id="PF01206"/>
    </source>
</evidence>
<organism evidence="2 3">
    <name type="scientific">Telmatospirillum siberiense</name>
    <dbReference type="NCBI Taxonomy" id="382514"/>
    <lineage>
        <taxon>Bacteria</taxon>
        <taxon>Pseudomonadati</taxon>
        <taxon>Pseudomonadota</taxon>
        <taxon>Alphaproteobacteria</taxon>
        <taxon>Rhodospirillales</taxon>
        <taxon>Rhodospirillaceae</taxon>
        <taxon>Telmatospirillum</taxon>
    </lineage>
</organism>
<dbReference type="Proteomes" id="UP000233293">
    <property type="component" value="Unassembled WGS sequence"/>
</dbReference>
<gene>
    <name evidence="2" type="ORF">CWS72_16935</name>
</gene>
<feature type="domain" description="UPF0033" evidence="1">
    <location>
        <begin position="8"/>
        <end position="81"/>
    </location>
</feature>
<reference evidence="3" key="1">
    <citation type="submission" date="2017-12" db="EMBL/GenBank/DDBJ databases">
        <title>Draft genome sequence of Telmatospirillum siberiense 26-4b1T, an acidotolerant peatland alphaproteobacterium potentially involved in sulfur cycling.</title>
        <authorList>
            <person name="Hausmann B."/>
            <person name="Pjevac P."/>
            <person name="Schreck K."/>
            <person name="Herbold C.W."/>
            <person name="Daims H."/>
            <person name="Wagner M."/>
            <person name="Pester M."/>
            <person name="Loy A."/>
        </authorList>
    </citation>
    <scope>NUCLEOTIDE SEQUENCE [LARGE SCALE GENOMIC DNA]</scope>
    <source>
        <strain evidence="3">26-4b1</strain>
    </source>
</reference>
<name>A0A2N3PSE0_9PROT</name>
<dbReference type="Pfam" id="PF01206">
    <property type="entry name" value="TusA"/>
    <property type="match status" value="1"/>
</dbReference>
<evidence type="ECO:0000313" key="3">
    <source>
        <dbReference type="Proteomes" id="UP000233293"/>
    </source>
</evidence>
<evidence type="ECO:0000313" key="2">
    <source>
        <dbReference type="EMBL" id="PKU23320.1"/>
    </source>
</evidence>
<accession>A0A2N3PSE0</accession>
<dbReference type="InterPro" id="IPR001455">
    <property type="entry name" value="TusA-like"/>
</dbReference>
<dbReference type="AlphaFoldDB" id="A0A2N3PSE0"/>
<dbReference type="Gene3D" id="3.30.110.40">
    <property type="entry name" value="TusA-like domain"/>
    <property type="match status" value="1"/>
</dbReference>